<protein>
    <submittedName>
        <fullName evidence="1">VOC family protein</fullName>
    </submittedName>
</protein>
<evidence type="ECO:0000313" key="2">
    <source>
        <dbReference type="Proteomes" id="UP000383971"/>
    </source>
</evidence>
<evidence type="ECO:0000313" key="1">
    <source>
        <dbReference type="EMBL" id="VVE10721.1"/>
    </source>
</evidence>
<keyword evidence="2" id="KW-1185">Reference proteome</keyword>
<organism evidence="1 2">
    <name type="scientific">Pandoraea communis</name>
    <dbReference type="NCBI Taxonomy" id="2508297"/>
    <lineage>
        <taxon>Bacteria</taxon>
        <taxon>Pseudomonadati</taxon>
        <taxon>Pseudomonadota</taxon>
        <taxon>Betaproteobacteria</taxon>
        <taxon>Burkholderiales</taxon>
        <taxon>Burkholderiaceae</taxon>
        <taxon>Pandoraea</taxon>
    </lineage>
</organism>
<accession>A0A5E4VEZ3</accession>
<name>A0A5E4VEZ3_9BURK</name>
<dbReference type="AlphaFoldDB" id="A0A5E4VEZ3"/>
<sequence>MLRVYTADAVLRMPLTCCAAAGQWQGALDTLQRWVDGVK</sequence>
<dbReference type="EMBL" id="CABPSE010000008">
    <property type="protein sequence ID" value="VVE10721.1"/>
    <property type="molecule type" value="Genomic_DNA"/>
</dbReference>
<dbReference type="Proteomes" id="UP000383971">
    <property type="component" value="Unassembled WGS sequence"/>
</dbReference>
<proteinExistence type="predicted"/>
<gene>
    <name evidence="1" type="ORF">PCO31111_02638</name>
</gene>
<reference evidence="1 2" key="1">
    <citation type="submission" date="2019-08" db="EMBL/GenBank/DDBJ databases">
        <authorList>
            <person name="Peeters C."/>
        </authorList>
    </citation>
    <scope>NUCLEOTIDE SEQUENCE [LARGE SCALE GENOMIC DNA]</scope>
    <source>
        <strain evidence="1 2">LMG 31111</strain>
    </source>
</reference>